<comment type="caution">
    <text evidence="1">The sequence shown here is derived from an EMBL/GenBank/DDBJ whole genome shotgun (WGS) entry which is preliminary data.</text>
</comment>
<evidence type="ECO:0000313" key="1">
    <source>
        <dbReference type="EMBL" id="NMM43178.1"/>
    </source>
</evidence>
<accession>A0A7Y0HE59</accession>
<dbReference type="AlphaFoldDB" id="A0A7Y0HE59"/>
<proteinExistence type="predicted"/>
<protein>
    <submittedName>
        <fullName evidence="1">PAS domain-containing protein</fullName>
    </submittedName>
</protein>
<reference evidence="1 2" key="1">
    <citation type="submission" date="2020-04" db="EMBL/GenBank/DDBJ databases">
        <title>Rhodospirillaceae bacterium KN72 isolated from deep sea.</title>
        <authorList>
            <person name="Zhang D.-C."/>
        </authorList>
    </citation>
    <scope>NUCLEOTIDE SEQUENCE [LARGE SCALE GENOMIC DNA]</scope>
    <source>
        <strain evidence="1 2">KN72</strain>
    </source>
</reference>
<sequence>MLTPKKTTPIDLSEIANYPEFQKLYEKWSSAIDAGEDGALDLFDVPLPLAPTVMLIELEPDFSDGAVRLAGTYVCQVHGGEMRGKKVSSFFSNADAQDVLDSMRHCIETGSVDLSLREYISMEKEHWSYVRILVPQPDKNGKKRILKAMDRSTLRRIPWSC</sequence>
<dbReference type="InterPro" id="IPR009922">
    <property type="entry name" value="DUF1457"/>
</dbReference>
<dbReference type="EMBL" id="JABBNT010000001">
    <property type="protein sequence ID" value="NMM43178.1"/>
    <property type="molecule type" value="Genomic_DNA"/>
</dbReference>
<keyword evidence="2" id="KW-1185">Reference proteome</keyword>
<organism evidence="1 2">
    <name type="scientific">Pacificispira spongiicola</name>
    <dbReference type="NCBI Taxonomy" id="2729598"/>
    <lineage>
        <taxon>Bacteria</taxon>
        <taxon>Pseudomonadati</taxon>
        <taxon>Pseudomonadota</taxon>
        <taxon>Alphaproteobacteria</taxon>
        <taxon>Rhodospirillales</taxon>
        <taxon>Rhodospirillaceae</taxon>
        <taxon>Pacificispira</taxon>
    </lineage>
</organism>
<gene>
    <name evidence="1" type="ORF">HH303_01725</name>
</gene>
<dbReference type="RefSeq" id="WP_169623477.1">
    <property type="nucleotide sequence ID" value="NZ_JABBNT010000001.1"/>
</dbReference>
<dbReference type="Proteomes" id="UP000539372">
    <property type="component" value="Unassembled WGS sequence"/>
</dbReference>
<dbReference type="Pfam" id="PF07310">
    <property type="entry name" value="PAS_5"/>
    <property type="match status" value="1"/>
</dbReference>
<evidence type="ECO:0000313" key="2">
    <source>
        <dbReference type="Proteomes" id="UP000539372"/>
    </source>
</evidence>
<name>A0A7Y0HE59_9PROT</name>